<evidence type="ECO:0000313" key="3">
    <source>
        <dbReference type="Proteomes" id="UP000192251"/>
    </source>
</evidence>
<reference evidence="2 3" key="1">
    <citation type="submission" date="2017-04" db="EMBL/GenBank/DDBJ databases">
        <title>The complete genome sequence of Streptomyces albolongus YIM 101047, the producer of novel bafilomycins and novel odoriferous sesquiterpenoids.</title>
        <authorList>
            <person name="Yin M."/>
            <person name="Jiang Y."/>
        </authorList>
    </citation>
    <scope>NUCLEOTIDE SEQUENCE [LARGE SCALE GENOMIC DNA]</scope>
    <source>
        <strain evidence="2 3">YIM 101047</strain>
    </source>
</reference>
<dbReference type="KEGG" id="kab:B7C62_25080"/>
<dbReference type="AlphaFoldDB" id="A0ABC8BXR0"/>
<protein>
    <recommendedName>
        <fullName evidence="1">VapC50 C-terminal domain-containing protein</fullName>
    </recommendedName>
</protein>
<name>A0ABC8BXR0_9ACTN</name>
<evidence type="ECO:0000313" key="2">
    <source>
        <dbReference type="EMBL" id="ARF75149.1"/>
    </source>
</evidence>
<dbReference type="Proteomes" id="UP000192251">
    <property type="component" value="Chromosome"/>
</dbReference>
<gene>
    <name evidence="2" type="ORF">B7C62_25080</name>
</gene>
<keyword evidence="3" id="KW-1185">Reference proteome</keyword>
<accession>A0ABC8BXR0</accession>
<dbReference type="InterPro" id="IPR058652">
    <property type="entry name" value="VapC50_C"/>
</dbReference>
<dbReference type="Pfam" id="PF26343">
    <property type="entry name" value="VapC50_C"/>
    <property type="match status" value="1"/>
</dbReference>
<sequence>MAFTAVYDADVLYRHVLAAAVRAKAQVIVTFNLKDFPADKLSVWDVQAVHPDAFIEAQVGLSPQLVYGVLTQIADAWMVPPDAVVSDVIASLEREGLVASAAALRVMR</sequence>
<dbReference type="EMBL" id="CP020563">
    <property type="protein sequence ID" value="ARF75149.1"/>
    <property type="molecule type" value="Genomic_DNA"/>
</dbReference>
<evidence type="ECO:0000259" key="1">
    <source>
        <dbReference type="Pfam" id="PF26343"/>
    </source>
</evidence>
<proteinExistence type="predicted"/>
<dbReference type="RefSeq" id="WP_084749193.1">
    <property type="nucleotide sequence ID" value="NZ_CP020563.1"/>
</dbReference>
<feature type="domain" description="VapC50 C-terminal" evidence="1">
    <location>
        <begin position="51"/>
        <end position="105"/>
    </location>
</feature>
<organism evidence="2 3">
    <name type="scientific">Kitasatospora albolonga</name>
    <dbReference type="NCBI Taxonomy" id="68173"/>
    <lineage>
        <taxon>Bacteria</taxon>
        <taxon>Bacillati</taxon>
        <taxon>Actinomycetota</taxon>
        <taxon>Actinomycetes</taxon>
        <taxon>Kitasatosporales</taxon>
        <taxon>Streptomycetaceae</taxon>
        <taxon>Kitasatospora</taxon>
    </lineage>
</organism>